<dbReference type="RefSeq" id="WP_152460751.1">
    <property type="nucleotide sequence ID" value="NZ_WVRA01000010.1"/>
</dbReference>
<dbReference type="InterPro" id="IPR009061">
    <property type="entry name" value="DNA-bd_dom_put_sf"/>
</dbReference>
<dbReference type="CDD" id="cd04770">
    <property type="entry name" value="HTH_HMRTR"/>
    <property type="match status" value="1"/>
</dbReference>
<dbReference type="PROSITE" id="PS50937">
    <property type="entry name" value="HTH_MERR_2"/>
    <property type="match status" value="1"/>
</dbReference>
<dbReference type="InterPro" id="IPR047057">
    <property type="entry name" value="MerR_fam"/>
</dbReference>
<dbReference type="EMBL" id="WVRA01000010">
    <property type="protein sequence ID" value="NOE20418.1"/>
    <property type="molecule type" value="Genomic_DNA"/>
</dbReference>
<keyword evidence="5" id="KW-0175">Coiled coil</keyword>
<keyword evidence="4" id="KW-0804">Transcription</keyword>
<organism evidence="7 8">
    <name type="scientific">Ruegeria atlantica</name>
    <dbReference type="NCBI Taxonomy" id="81569"/>
    <lineage>
        <taxon>Bacteria</taxon>
        <taxon>Pseudomonadati</taxon>
        <taxon>Pseudomonadota</taxon>
        <taxon>Alphaproteobacteria</taxon>
        <taxon>Rhodobacterales</taxon>
        <taxon>Roseobacteraceae</taxon>
        <taxon>Ruegeria</taxon>
    </lineage>
</organism>
<evidence type="ECO:0000256" key="4">
    <source>
        <dbReference type="ARBA" id="ARBA00023163"/>
    </source>
</evidence>
<proteinExistence type="predicted"/>
<sequence>MQPLKIGQAARETGIGVETIRFYERKGLVTQPPRPIDGGARDYGGDTLWRLKFISGAKKLGFSLAEIAEILELRTAPNTECVAMQARARKKRDEIQERIDGLARLRNNLDELIAACPGRGGIQNCSIVGAIERSSEK</sequence>
<name>A0AA90Z043_9RHOB</name>
<reference evidence="7" key="1">
    <citation type="submission" date="2019-12" db="EMBL/GenBank/DDBJ databases">
        <title>Ruegeria JWLKs population differentiation of coral mucus and skeleton niches.</title>
        <authorList>
            <person name="Luo D."/>
        </authorList>
    </citation>
    <scope>NUCLEOTIDE SEQUENCE</scope>
    <source>
        <strain evidence="7">HKCCD6181</strain>
    </source>
</reference>
<dbReference type="Pfam" id="PF00376">
    <property type="entry name" value="MerR"/>
    <property type="match status" value="1"/>
</dbReference>
<dbReference type="PRINTS" id="PR00040">
    <property type="entry name" value="HTHMERR"/>
</dbReference>
<dbReference type="SUPFAM" id="SSF46955">
    <property type="entry name" value="Putative DNA-binding domain"/>
    <property type="match status" value="1"/>
</dbReference>
<protein>
    <submittedName>
        <fullName evidence="7">MerR family DNA-binding protein</fullName>
    </submittedName>
</protein>
<keyword evidence="3 7" id="KW-0238">DNA-binding</keyword>
<dbReference type="PANTHER" id="PTHR30204:SF69">
    <property type="entry name" value="MERR-FAMILY TRANSCRIPTIONAL REGULATOR"/>
    <property type="match status" value="1"/>
</dbReference>
<dbReference type="GO" id="GO:0003700">
    <property type="term" value="F:DNA-binding transcription factor activity"/>
    <property type="evidence" value="ECO:0007669"/>
    <property type="project" value="InterPro"/>
</dbReference>
<dbReference type="Gene3D" id="1.10.1660.10">
    <property type="match status" value="1"/>
</dbReference>
<dbReference type="AlphaFoldDB" id="A0AA90Z043"/>
<keyword evidence="1" id="KW-0678">Repressor</keyword>
<dbReference type="GO" id="GO:0003677">
    <property type="term" value="F:DNA binding"/>
    <property type="evidence" value="ECO:0007669"/>
    <property type="project" value="UniProtKB-KW"/>
</dbReference>
<dbReference type="PANTHER" id="PTHR30204">
    <property type="entry name" value="REDOX-CYCLING DRUG-SENSING TRANSCRIPTIONAL ACTIVATOR SOXR"/>
    <property type="match status" value="1"/>
</dbReference>
<comment type="caution">
    <text evidence="7">The sequence shown here is derived from an EMBL/GenBank/DDBJ whole genome shotgun (WGS) entry which is preliminary data.</text>
</comment>
<evidence type="ECO:0000256" key="3">
    <source>
        <dbReference type="ARBA" id="ARBA00023125"/>
    </source>
</evidence>
<dbReference type="InterPro" id="IPR015358">
    <property type="entry name" value="Tscrpt_reg_MerR_DNA-bd"/>
</dbReference>
<gene>
    <name evidence="7" type="ORF">GS634_20015</name>
</gene>
<dbReference type="SMART" id="SM00422">
    <property type="entry name" value="HTH_MERR"/>
    <property type="match status" value="1"/>
</dbReference>
<keyword evidence="2" id="KW-0805">Transcription regulation</keyword>
<dbReference type="Proteomes" id="UP000597886">
    <property type="component" value="Unassembled WGS sequence"/>
</dbReference>
<evidence type="ECO:0000256" key="5">
    <source>
        <dbReference type="SAM" id="Coils"/>
    </source>
</evidence>
<dbReference type="Pfam" id="PF09278">
    <property type="entry name" value="MerR-DNA-bind"/>
    <property type="match status" value="1"/>
</dbReference>
<evidence type="ECO:0000259" key="6">
    <source>
        <dbReference type="PROSITE" id="PS50937"/>
    </source>
</evidence>
<evidence type="ECO:0000256" key="2">
    <source>
        <dbReference type="ARBA" id="ARBA00023015"/>
    </source>
</evidence>
<evidence type="ECO:0000256" key="1">
    <source>
        <dbReference type="ARBA" id="ARBA00022491"/>
    </source>
</evidence>
<evidence type="ECO:0000313" key="8">
    <source>
        <dbReference type="Proteomes" id="UP000597886"/>
    </source>
</evidence>
<feature type="domain" description="HTH merR-type" evidence="6">
    <location>
        <begin position="1"/>
        <end position="73"/>
    </location>
</feature>
<feature type="coiled-coil region" evidence="5">
    <location>
        <begin position="85"/>
        <end position="112"/>
    </location>
</feature>
<evidence type="ECO:0000313" key="7">
    <source>
        <dbReference type="EMBL" id="NOE20418.1"/>
    </source>
</evidence>
<dbReference type="InterPro" id="IPR000551">
    <property type="entry name" value="MerR-type_HTH_dom"/>
</dbReference>
<accession>A0AA90Z043</accession>